<protein>
    <submittedName>
        <fullName evidence="3">DNA replication protein DnaC</fullName>
    </submittedName>
</protein>
<dbReference type="Gene3D" id="3.40.50.300">
    <property type="entry name" value="P-loop containing nucleotide triphosphate hydrolases"/>
    <property type="match status" value="1"/>
</dbReference>
<dbReference type="AlphaFoldDB" id="A0A1I4F586"/>
<evidence type="ECO:0000259" key="2">
    <source>
        <dbReference type="SMART" id="SM00382"/>
    </source>
</evidence>
<dbReference type="SMART" id="SM00382">
    <property type="entry name" value="AAA"/>
    <property type="match status" value="1"/>
</dbReference>
<keyword evidence="4" id="KW-1185">Reference proteome</keyword>
<feature type="compositionally biased region" description="Basic residues" evidence="1">
    <location>
        <begin position="206"/>
        <end position="216"/>
    </location>
</feature>
<dbReference type="OrthoDB" id="8150723at2"/>
<dbReference type="SUPFAM" id="SSF52540">
    <property type="entry name" value="P-loop containing nucleoside triphosphate hydrolases"/>
    <property type="match status" value="1"/>
</dbReference>
<evidence type="ECO:0000256" key="1">
    <source>
        <dbReference type="SAM" id="MobiDB-lite"/>
    </source>
</evidence>
<feature type="compositionally biased region" description="Basic and acidic residues" evidence="1">
    <location>
        <begin position="279"/>
        <end position="301"/>
    </location>
</feature>
<feature type="domain" description="AAA+ ATPase" evidence="2">
    <location>
        <begin position="102"/>
        <end position="216"/>
    </location>
</feature>
<dbReference type="Pfam" id="PF01695">
    <property type="entry name" value="IstB_IS21"/>
    <property type="match status" value="1"/>
</dbReference>
<dbReference type="GO" id="GO:0005524">
    <property type="term" value="F:ATP binding"/>
    <property type="evidence" value="ECO:0007669"/>
    <property type="project" value="InterPro"/>
</dbReference>
<organism evidence="3 4">
    <name type="scientific">Neomesorhizobium albiziae</name>
    <dbReference type="NCBI Taxonomy" id="335020"/>
    <lineage>
        <taxon>Bacteria</taxon>
        <taxon>Pseudomonadati</taxon>
        <taxon>Pseudomonadota</taxon>
        <taxon>Alphaproteobacteria</taxon>
        <taxon>Hyphomicrobiales</taxon>
        <taxon>Phyllobacteriaceae</taxon>
        <taxon>Neomesorhizobium</taxon>
    </lineage>
</organism>
<dbReference type="InterPro" id="IPR003593">
    <property type="entry name" value="AAA+_ATPase"/>
</dbReference>
<dbReference type="PANTHER" id="PTHR30050">
    <property type="entry name" value="CHROMOSOMAL REPLICATION INITIATOR PROTEIN DNAA"/>
    <property type="match status" value="1"/>
</dbReference>
<dbReference type="EMBL" id="FOSL01000036">
    <property type="protein sequence ID" value="SFL12613.1"/>
    <property type="molecule type" value="Genomic_DNA"/>
</dbReference>
<evidence type="ECO:0000313" key="4">
    <source>
        <dbReference type="Proteomes" id="UP000323300"/>
    </source>
</evidence>
<gene>
    <name evidence="3" type="ORF">SAMN04488498_13620</name>
</gene>
<dbReference type="InterPro" id="IPR002611">
    <property type="entry name" value="IstB_ATP-bd"/>
</dbReference>
<dbReference type="GO" id="GO:0006260">
    <property type="term" value="P:DNA replication"/>
    <property type="evidence" value="ECO:0007669"/>
    <property type="project" value="TreeGrafter"/>
</dbReference>
<dbReference type="Proteomes" id="UP000323300">
    <property type="component" value="Unassembled WGS sequence"/>
</dbReference>
<sequence>MTVQVDLHKLPIMLTALRLPSFQRHWQELAERADSEGWQAARFLAALAELELALRDTRRIQRHLAEARLPAGKTLATFEFAALPAIPKAKITALAAGDWLDAGANLIAIGNSGSGKTHILSAIGHALVEAGYRVLYTRTTDLVQRLQAARRDLALEAALAKLDKFHLLILDDITYAHKDQAETSVLFELIATLQGDARRGAEDRLGRHRRPARRPRRYPDGSNRQPMPPGAGPSLLPADGRIKRAEGGAGRYRSILNGLRRPDGAAQPGWHSRHARGRRGAERLDHVPLRRLGAENHRRRA</sequence>
<name>A0A1I4F586_9HYPH</name>
<feature type="region of interest" description="Disordered" evidence="1">
    <location>
        <begin position="253"/>
        <end position="301"/>
    </location>
</feature>
<accession>A0A1I4F586</accession>
<dbReference type="CDD" id="cd00009">
    <property type="entry name" value="AAA"/>
    <property type="match status" value="1"/>
</dbReference>
<dbReference type="InterPro" id="IPR027417">
    <property type="entry name" value="P-loop_NTPase"/>
</dbReference>
<feature type="region of interest" description="Disordered" evidence="1">
    <location>
        <begin position="200"/>
        <end position="241"/>
    </location>
</feature>
<dbReference type="PANTHER" id="PTHR30050:SF4">
    <property type="entry name" value="ATP-BINDING PROTEIN RV3427C IN INSERTION SEQUENCE-RELATED"/>
    <property type="match status" value="1"/>
</dbReference>
<reference evidence="3 4" key="1">
    <citation type="submission" date="2016-10" db="EMBL/GenBank/DDBJ databases">
        <authorList>
            <person name="Varghese N."/>
            <person name="Submissions S."/>
        </authorList>
    </citation>
    <scope>NUCLEOTIDE SEQUENCE [LARGE SCALE GENOMIC DNA]</scope>
    <source>
        <strain evidence="3 4">DSM 21822</strain>
    </source>
</reference>
<proteinExistence type="predicted"/>
<evidence type="ECO:0000313" key="3">
    <source>
        <dbReference type="EMBL" id="SFL12613.1"/>
    </source>
</evidence>